<name>A0A2S0K696_LYSSH</name>
<proteinExistence type="predicted"/>
<dbReference type="GeneID" id="48278978"/>
<evidence type="ECO:0000313" key="4">
    <source>
        <dbReference type="Proteomes" id="UP000238825"/>
    </source>
</evidence>
<reference evidence="2 4" key="1">
    <citation type="submission" date="2017-03" db="EMBL/GenBank/DDBJ databases">
        <title>The whole genome sequencing and assembly of Lysinibacillus sphaericus DSM 28T strain.</title>
        <authorList>
            <person name="Lee Y.-J."/>
            <person name="Yi H."/>
            <person name="Bahn Y.-S."/>
            <person name="Kim J.F."/>
            <person name="Lee D.-W."/>
        </authorList>
    </citation>
    <scope>NUCLEOTIDE SEQUENCE [LARGE SCALE GENOMIC DNA]</scope>
    <source>
        <strain evidence="2 4">DSM 28</strain>
    </source>
</reference>
<dbReference type="Proteomes" id="UP000238825">
    <property type="component" value="Chromosome"/>
</dbReference>
<dbReference type="Proteomes" id="UP000255295">
    <property type="component" value="Unassembled WGS sequence"/>
</dbReference>
<organism evidence="2 4">
    <name type="scientific">Lysinibacillus sphaericus</name>
    <name type="common">Bacillus sphaericus</name>
    <dbReference type="NCBI Taxonomy" id="1421"/>
    <lineage>
        <taxon>Bacteria</taxon>
        <taxon>Bacillati</taxon>
        <taxon>Bacillota</taxon>
        <taxon>Bacilli</taxon>
        <taxon>Bacillales</taxon>
        <taxon>Bacillaceae</taxon>
        <taxon>Lysinibacillus</taxon>
    </lineage>
</organism>
<protein>
    <submittedName>
        <fullName evidence="2">Uncharacterized protein</fullName>
    </submittedName>
</protein>
<feature type="compositionally biased region" description="Polar residues" evidence="1">
    <location>
        <begin position="56"/>
        <end position="70"/>
    </location>
</feature>
<evidence type="ECO:0000313" key="2">
    <source>
        <dbReference type="EMBL" id="AVK98858.1"/>
    </source>
</evidence>
<evidence type="ECO:0000256" key="1">
    <source>
        <dbReference type="SAM" id="MobiDB-lite"/>
    </source>
</evidence>
<evidence type="ECO:0000313" key="5">
    <source>
        <dbReference type="Proteomes" id="UP000255295"/>
    </source>
</evidence>
<reference evidence="3 5" key="2">
    <citation type="submission" date="2018-06" db="EMBL/GenBank/DDBJ databases">
        <authorList>
            <consortium name="Pathogen Informatics"/>
            <person name="Doyle S."/>
        </authorList>
    </citation>
    <scope>NUCLEOTIDE SEQUENCE [LARGE SCALE GENOMIC DNA]</scope>
    <source>
        <strain evidence="3 5">NCTC10338</strain>
    </source>
</reference>
<accession>A0A2S0K696</accession>
<dbReference type="EMBL" id="CP019980">
    <property type="protein sequence ID" value="AVK98858.1"/>
    <property type="molecule type" value="Genomic_DNA"/>
</dbReference>
<dbReference type="EMBL" id="UFSZ01000001">
    <property type="protein sequence ID" value="SUV15123.1"/>
    <property type="molecule type" value="Genomic_DNA"/>
</dbReference>
<gene>
    <name evidence="2" type="ORF">LS41612_22490</name>
    <name evidence="3" type="ORF">NCTC10338_00142</name>
</gene>
<evidence type="ECO:0000313" key="3">
    <source>
        <dbReference type="EMBL" id="SUV15123.1"/>
    </source>
</evidence>
<dbReference type="AlphaFoldDB" id="A0A2S0K696"/>
<feature type="region of interest" description="Disordered" evidence="1">
    <location>
        <begin position="46"/>
        <end position="70"/>
    </location>
</feature>
<sequence>MSGDEQLNLLMGDLDLSDCTDEEKEMYKKDIERYLNHRKKRITLKKGGKMDEEYPHSSTKGINRLYKSNR</sequence>
<dbReference type="RefSeq" id="WP_024362653.1">
    <property type="nucleotide sequence ID" value="NZ_BJNS01000014.1"/>
</dbReference>